<feature type="chain" id="PRO_5047098067" evidence="1">
    <location>
        <begin position="20"/>
        <end position="136"/>
    </location>
</feature>
<accession>A0ABT4W0V1</accession>
<proteinExistence type="predicted"/>
<sequence>MSKLTSLLAGLFFAGTATAATAVDYTAMRQDARVHDELLGASIAYLIDENCQDLKLRKFRLFNKAMALQSYARGLGYSFREITAYVDSKIEQDRFRAIAEPMLAEMGARKGNEDSYCAAGRAEMEKGSFAGKLLTD</sequence>
<name>A0ABT4W0V1_9RHOB</name>
<dbReference type="InterPro" id="IPR020349">
    <property type="entry name" value="Uncharacterised_14.7kDa"/>
</dbReference>
<evidence type="ECO:0000256" key="1">
    <source>
        <dbReference type="SAM" id="SignalP"/>
    </source>
</evidence>
<comment type="caution">
    <text evidence="2">The sequence shown here is derived from an EMBL/GenBank/DDBJ whole genome shotgun (WGS) entry which is preliminary data.</text>
</comment>
<keyword evidence="1" id="KW-0732">Signal</keyword>
<dbReference type="RefSeq" id="WP_271053775.1">
    <property type="nucleotide sequence ID" value="NZ_JAQIIO010000003.1"/>
</dbReference>
<dbReference type="Pfam" id="PF17267">
    <property type="entry name" value="DUF5333"/>
    <property type="match status" value="1"/>
</dbReference>
<gene>
    <name evidence="2" type="ORF">O2N63_08285</name>
</gene>
<organism evidence="2 3">
    <name type="scientific">Aliiroseovarius salicola</name>
    <dbReference type="NCBI Taxonomy" id="3009082"/>
    <lineage>
        <taxon>Bacteria</taxon>
        <taxon>Pseudomonadati</taxon>
        <taxon>Pseudomonadota</taxon>
        <taxon>Alphaproteobacteria</taxon>
        <taxon>Rhodobacterales</taxon>
        <taxon>Paracoccaceae</taxon>
        <taxon>Aliiroseovarius</taxon>
    </lineage>
</organism>
<dbReference type="EMBL" id="JAQIIO010000003">
    <property type="protein sequence ID" value="MDA5094086.1"/>
    <property type="molecule type" value="Genomic_DNA"/>
</dbReference>
<evidence type="ECO:0000313" key="3">
    <source>
        <dbReference type="Proteomes" id="UP001528040"/>
    </source>
</evidence>
<protein>
    <submittedName>
        <fullName evidence="2">DUF5333 domain-containing protein</fullName>
    </submittedName>
</protein>
<feature type="signal peptide" evidence="1">
    <location>
        <begin position="1"/>
        <end position="19"/>
    </location>
</feature>
<dbReference type="Proteomes" id="UP001528040">
    <property type="component" value="Unassembled WGS sequence"/>
</dbReference>
<evidence type="ECO:0000313" key="2">
    <source>
        <dbReference type="EMBL" id="MDA5094086.1"/>
    </source>
</evidence>
<reference evidence="2 3" key="1">
    <citation type="submission" date="2023-01" db="EMBL/GenBank/DDBJ databases">
        <authorList>
            <person name="Yoon J.-W."/>
        </authorList>
    </citation>
    <scope>NUCLEOTIDE SEQUENCE [LARGE SCALE GENOMIC DNA]</scope>
    <source>
        <strain evidence="2 3">KMU-50</strain>
    </source>
</reference>
<keyword evidence="3" id="KW-1185">Reference proteome</keyword>